<proteinExistence type="inferred from homology"/>
<evidence type="ECO:0000256" key="1">
    <source>
        <dbReference type="ARBA" id="ARBA00038115"/>
    </source>
</evidence>
<dbReference type="Proteomes" id="UP001470230">
    <property type="component" value="Unassembled WGS sequence"/>
</dbReference>
<keyword evidence="2" id="KW-0472">Membrane</keyword>
<dbReference type="EMBL" id="JAPFFF010000028">
    <property type="protein sequence ID" value="KAK8847102.1"/>
    <property type="molecule type" value="Genomic_DNA"/>
</dbReference>
<evidence type="ECO:0000256" key="2">
    <source>
        <dbReference type="SAM" id="Phobius"/>
    </source>
</evidence>
<keyword evidence="2" id="KW-0812">Transmembrane</keyword>
<sequence>MKKFFYCLLISISALILYLSYFINNEKKVYAVQKFVLFNNNSTIGGFMFKPKNAGNKVPAVIISHGFLCNLLFSFSYVRSFTRIGFVCFIFDYPNSGTMLFSSGKFFNLKNNSFESEKSDLNTVLNYVQSIDFIDKDHISLVGCSQGGVIATMLTAERSNEINNLILFYPAFNIPIEAHKGQMMDKKFDINNPPESLRVILVVKLYKCYIESATSLDIYETIKKINQKILIVHGDLDIFVNINYSIEASKVCKNCELLVIKRGTHGFFFGGWSKAMNRTNSFLLDGLK</sequence>
<keyword evidence="5" id="KW-1185">Reference proteome</keyword>
<reference evidence="4 5" key="1">
    <citation type="submission" date="2024-04" db="EMBL/GenBank/DDBJ databases">
        <title>Tritrichomonas musculus Genome.</title>
        <authorList>
            <person name="Alves-Ferreira E."/>
            <person name="Grigg M."/>
            <person name="Lorenzi H."/>
            <person name="Galac M."/>
        </authorList>
    </citation>
    <scope>NUCLEOTIDE SEQUENCE [LARGE SCALE GENOMIC DNA]</scope>
    <source>
        <strain evidence="4 5">EAF2021</strain>
    </source>
</reference>
<evidence type="ECO:0000259" key="3">
    <source>
        <dbReference type="Pfam" id="PF00561"/>
    </source>
</evidence>
<feature type="transmembrane region" description="Helical" evidence="2">
    <location>
        <begin position="58"/>
        <end position="78"/>
    </location>
</feature>
<dbReference type="Pfam" id="PF00561">
    <property type="entry name" value="Abhydrolase_1"/>
    <property type="match status" value="1"/>
</dbReference>
<comment type="similarity">
    <text evidence="1">Belongs to the AB hydrolase superfamily. FUS2 hydrolase family.</text>
</comment>
<dbReference type="Gene3D" id="3.40.50.1820">
    <property type="entry name" value="alpha/beta hydrolase"/>
    <property type="match status" value="1"/>
</dbReference>
<dbReference type="InterPro" id="IPR050261">
    <property type="entry name" value="FrsA_esterase"/>
</dbReference>
<evidence type="ECO:0000313" key="5">
    <source>
        <dbReference type="Proteomes" id="UP001470230"/>
    </source>
</evidence>
<comment type="caution">
    <text evidence="4">The sequence shown here is derived from an EMBL/GenBank/DDBJ whole genome shotgun (WGS) entry which is preliminary data.</text>
</comment>
<protein>
    <recommendedName>
        <fullName evidence="3">AB hydrolase-1 domain-containing protein</fullName>
    </recommendedName>
</protein>
<feature type="domain" description="AB hydrolase-1" evidence="3">
    <location>
        <begin position="59"/>
        <end position="168"/>
    </location>
</feature>
<evidence type="ECO:0000313" key="4">
    <source>
        <dbReference type="EMBL" id="KAK8847102.1"/>
    </source>
</evidence>
<dbReference type="InterPro" id="IPR000073">
    <property type="entry name" value="AB_hydrolase_1"/>
</dbReference>
<dbReference type="SUPFAM" id="SSF53474">
    <property type="entry name" value="alpha/beta-Hydrolases"/>
    <property type="match status" value="1"/>
</dbReference>
<gene>
    <name evidence="4" type="ORF">M9Y10_019682</name>
</gene>
<feature type="transmembrane region" description="Helical" evidence="2">
    <location>
        <begin position="5"/>
        <end position="23"/>
    </location>
</feature>
<accession>A0ABR2HGY7</accession>
<organism evidence="4 5">
    <name type="scientific">Tritrichomonas musculus</name>
    <dbReference type="NCBI Taxonomy" id="1915356"/>
    <lineage>
        <taxon>Eukaryota</taxon>
        <taxon>Metamonada</taxon>
        <taxon>Parabasalia</taxon>
        <taxon>Tritrichomonadida</taxon>
        <taxon>Tritrichomonadidae</taxon>
        <taxon>Tritrichomonas</taxon>
    </lineage>
</organism>
<dbReference type="PANTHER" id="PTHR22946">
    <property type="entry name" value="DIENELACTONE HYDROLASE DOMAIN-CONTAINING PROTEIN-RELATED"/>
    <property type="match status" value="1"/>
</dbReference>
<name>A0ABR2HGY7_9EUKA</name>
<dbReference type="InterPro" id="IPR029058">
    <property type="entry name" value="AB_hydrolase_fold"/>
</dbReference>
<keyword evidence="2" id="KW-1133">Transmembrane helix</keyword>